<keyword evidence="3" id="KW-1185">Reference proteome</keyword>
<feature type="compositionally biased region" description="Low complexity" evidence="1">
    <location>
        <begin position="1"/>
        <end position="20"/>
    </location>
</feature>
<accession>A0AA38JMW5</accession>
<comment type="caution">
    <text evidence="2">The sequence shown here is derived from an EMBL/GenBank/DDBJ whole genome shotgun (WGS) entry which is preliminary data.</text>
</comment>
<name>A0AA38JMW5_9AGAR</name>
<evidence type="ECO:0000313" key="3">
    <source>
        <dbReference type="Proteomes" id="UP001176059"/>
    </source>
</evidence>
<evidence type="ECO:0000313" key="2">
    <source>
        <dbReference type="EMBL" id="KAJ3728023.1"/>
    </source>
</evidence>
<protein>
    <submittedName>
        <fullName evidence="2">Uncharacterized protein</fullName>
    </submittedName>
</protein>
<gene>
    <name evidence="2" type="ORF">DFJ43DRAFT_1041031</name>
</gene>
<sequence>MSPASEPFLSSLSSLSSPSDPEAEDAVEYPAKDPNTAGDRSITSLLKIAFKQSLKRYNLEVKFLGGSWKSFRNAITTNGGASDTQTNQVWFIAFAFVIAQIGTNISANSNIRRGGHIADILHSPLEAFGEQEWFCIIPFCVFGLLELDCWGHGHRVWKGHYRMKDLYDTRRDGWYWYTYGINFSWYFDQRRWIGSDGSDRPSRPTQIYEMSFFTGFGTSMVIYLLLNWAFPVPGGIGEKSASFEEVDISSVWDSAGHGQAKGSDSESGTGNAELDEVGDGSYSLSVYGSKYDGSDNYSLILRTGTVNLNASPSLLHPPSRQ</sequence>
<dbReference type="EMBL" id="JANVFO010000040">
    <property type="protein sequence ID" value="KAJ3728023.1"/>
    <property type="molecule type" value="Genomic_DNA"/>
</dbReference>
<evidence type="ECO:0000256" key="1">
    <source>
        <dbReference type="SAM" id="MobiDB-lite"/>
    </source>
</evidence>
<reference evidence="2" key="1">
    <citation type="submission" date="2022-08" db="EMBL/GenBank/DDBJ databases">
        <authorList>
            <consortium name="DOE Joint Genome Institute"/>
            <person name="Min B."/>
            <person name="Sierra-Patev S."/>
            <person name="Naranjo-Ortiz M."/>
            <person name="Looney B."/>
            <person name="Konkel Z."/>
            <person name="Slot J.C."/>
            <person name="Sakamoto Y."/>
            <person name="Steenwyk J.L."/>
            <person name="Rokas A."/>
            <person name="Carro J."/>
            <person name="Camarero S."/>
            <person name="Ferreira P."/>
            <person name="Molpeceres G."/>
            <person name="Ruiz-duenas F.J."/>
            <person name="Serrano A."/>
            <person name="Henrissat B."/>
            <person name="Drula E."/>
            <person name="Hughes K.W."/>
            <person name="Mata J.L."/>
            <person name="Ishikawa N.K."/>
            <person name="Vargas-Isla R."/>
            <person name="Ushijima S."/>
            <person name="Smith C.A."/>
            <person name="Ahrendt S."/>
            <person name="Andreopoulos W."/>
            <person name="He G."/>
            <person name="LaButti K."/>
            <person name="Lipzen A."/>
            <person name="Ng V."/>
            <person name="Riley R."/>
            <person name="Sandor L."/>
            <person name="Barry K."/>
            <person name="Martinez A.T."/>
            <person name="Xiao Y."/>
            <person name="Gibbons J.G."/>
            <person name="Terashima K."/>
            <person name="Hibbett D.S."/>
            <person name="Grigoriev I.V."/>
        </authorList>
    </citation>
    <scope>NUCLEOTIDE SEQUENCE</scope>
    <source>
        <strain evidence="2">ET3784</strain>
    </source>
</reference>
<organism evidence="2 3">
    <name type="scientific">Lentinula guzmanii</name>
    <dbReference type="NCBI Taxonomy" id="2804957"/>
    <lineage>
        <taxon>Eukaryota</taxon>
        <taxon>Fungi</taxon>
        <taxon>Dikarya</taxon>
        <taxon>Basidiomycota</taxon>
        <taxon>Agaricomycotina</taxon>
        <taxon>Agaricomycetes</taxon>
        <taxon>Agaricomycetidae</taxon>
        <taxon>Agaricales</taxon>
        <taxon>Marasmiineae</taxon>
        <taxon>Omphalotaceae</taxon>
        <taxon>Lentinula</taxon>
    </lineage>
</organism>
<reference evidence="2" key="2">
    <citation type="journal article" date="2023" name="Proc. Natl. Acad. Sci. U.S.A.">
        <title>A global phylogenomic analysis of the shiitake genus Lentinula.</title>
        <authorList>
            <person name="Sierra-Patev S."/>
            <person name="Min B."/>
            <person name="Naranjo-Ortiz M."/>
            <person name="Looney B."/>
            <person name="Konkel Z."/>
            <person name="Slot J.C."/>
            <person name="Sakamoto Y."/>
            <person name="Steenwyk J.L."/>
            <person name="Rokas A."/>
            <person name="Carro J."/>
            <person name="Camarero S."/>
            <person name="Ferreira P."/>
            <person name="Molpeceres G."/>
            <person name="Ruiz-Duenas F.J."/>
            <person name="Serrano A."/>
            <person name="Henrissat B."/>
            <person name="Drula E."/>
            <person name="Hughes K.W."/>
            <person name="Mata J.L."/>
            <person name="Ishikawa N.K."/>
            <person name="Vargas-Isla R."/>
            <person name="Ushijima S."/>
            <person name="Smith C.A."/>
            <person name="Donoghue J."/>
            <person name="Ahrendt S."/>
            <person name="Andreopoulos W."/>
            <person name="He G."/>
            <person name="LaButti K."/>
            <person name="Lipzen A."/>
            <person name="Ng V."/>
            <person name="Riley R."/>
            <person name="Sandor L."/>
            <person name="Barry K."/>
            <person name="Martinez A.T."/>
            <person name="Xiao Y."/>
            <person name="Gibbons J.G."/>
            <person name="Terashima K."/>
            <person name="Grigoriev I.V."/>
            <person name="Hibbett D."/>
        </authorList>
    </citation>
    <scope>NUCLEOTIDE SEQUENCE</scope>
    <source>
        <strain evidence="2">ET3784</strain>
    </source>
</reference>
<dbReference type="AlphaFoldDB" id="A0AA38JMW5"/>
<proteinExistence type="predicted"/>
<feature type="region of interest" description="Disordered" evidence="1">
    <location>
        <begin position="255"/>
        <end position="276"/>
    </location>
</feature>
<feature type="region of interest" description="Disordered" evidence="1">
    <location>
        <begin position="1"/>
        <end position="35"/>
    </location>
</feature>
<dbReference type="Proteomes" id="UP001176059">
    <property type="component" value="Unassembled WGS sequence"/>
</dbReference>